<dbReference type="EMBL" id="QTUC01000001">
    <property type="protein sequence ID" value="REF36533.1"/>
    <property type="molecule type" value="Genomic_DNA"/>
</dbReference>
<comment type="caution">
    <text evidence="9">The sequence shown here is derived from an EMBL/GenBank/DDBJ whole genome shotgun (WGS) entry which is preliminary data.</text>
</comment>
<dbReference type="Pfam" id="PF00528">
    <property type="entry name" value="BPD_transp_1"/>
    <property type="match status" value="1"/>
</dbReference>
<gene>
    <name evidence="9" type="ORF">DFJ64_1946</name>
</gene>
<dbReference type="GO" id="GO:0005886">
    <property type="term" value="C:plasma membrane"/>
    <property type="evidence" value="ECO:0007669"/>
    <property type="project" value="UniProtKB-SubCell"/>
</dbReference>
<dbReference type="CDD" id="cd06261">
    <property type="entry name" value="TM_PBP2"/>
    <property type="match status" value="1"/>
</dbReference>
<feature type="transmembrane region" description="Helical" evidence="7">
    <location>
        <begin position="192"/>
        <end position="209"/>
    </location>
</feature>
<evidence type="ECO:0000256" key="4">
    <source>
        <dbReference type="ARBA" id="ARBA00022692"/>
    </source>
</evidence>
<evidence type="ECO:0000313" key="10">
    <source>
        <dbReference type="Proteomes" id="UP000256485"/>
    </source>
</evidence>
<feature type="transmembrane region" description="Helical" evidence="7">
    <location>
        <begin position="77"/>
        <end position="98"/>
    </location>
</feature>
<accession>A0A3D9V760</accession>
<name>A0A3D9V760_THECX</name>
<keyword evidence="4 7" id="KW-0812">Transmembrane</keyword>
<comment type="subcellular location">
    <subcellularLocation>
        <location evidence="1 7">Cell membrane</location>
        <topology evidence="1 7">Multi-pass membrane protein</topology>
    </subcellularLocation>
</comment>
<sequence>MNPVVAQRVKSVITHALLLLGVAISIFPFYWMFVMATRTTGEIFTYPPELLPGSQLIENVSKVLDTVDLLGSTLNTLIVALTTTVLVLFFDSIAAFAFAKFDFPGKNFLFVLLLATFMVPSQLSTVPSFVILANFGWVGDLKALIIPGAVNAFGIFLIRQYAQGAIPSDLLDAARIDGCGFWRQYWSVALPLLRPVLAFLGIFTFINAWNDYFWPLVVLINPEKVTLQVALSQLQGLYNTDYSLVMAGTLLAVIPLIVVFFFGARQFLSDLAAGAVKQ</sequence>
<dbReference type="Gene3D" id="1.10.3720.10">
    <property type="entry name" value="MetI-like"/>
    <property type="match status" value="1"/>
</dbReference>
<evidence type="ECO:0000313" key="9">
    <source>
        <dbReference type="EMBL" id="REF36533.1"/>
    </source>
</evidence>
<organism evidence="9 10">
    <name type="scientific">Thermasporomyces composti</name>
    <dbReference type="NCBI Taxonomy" id="696763"/>
    <lineage>
        <taxon>Bacteria</taxon>
        <taxon>Bacillati</taxon>
        <taxon>Actinomycetota</taxon>
        <taxon>Actinomycetes</taxon>
        <taxon>Propionibacteriales</taxon>
        <taxon>Nocardioidaceae</taxon>
        <taxon>Thermasporomyces</taxon>
    </lineage>
</organism>
<reference evidence="9 10" key="1">
    <citation type="submission" date="2018-08" db="EMBL/GenBank/DDBJ databases">
        <title>Sequencing the genomes of 1000 actinobacteria strains.</title>
        <authorList>
            <person name="Klenk H.-P."/>
        </authorList>
    </citation>
    <scope>NUCLEOTIDE SEQUENCE [LARGE SCALE GENOMIC DNA]</scope>
    <source>
        <strain evidence="9 10">DSM 22891</strain>
    </source>
</reference>
<evidence type="ECO:0000256" key="7">
    <source>
        <dbReference type="RuleBase" id="RU363032"/>
    </source>
</evidence>
<feature type="transmembrane region" description="Helical" evidence="7">
    <location>
        <begin position="141"/>
        <end position="158"/>
    </location>
</feature>
<evidence type="ECO:0000256" key="1">
    <source>
        <dbReference type="ARBA" id="ARBA00004651"/>
    </source>
</evidence>
<proteinExistence type="inferred from homology"/>
<keyword evidence="10" id="KW-1185">Reference proteome</keyword>
<dbReference type="PANTHER" id="PTHR43744">
    <property type="entry name" value="ABC TRANSPORTER PERMEASE PROTEIN MG189-RELATED-RELATED"/>
    <property type="match status" value="1"/>
</dbReference>
<comment type="similarity">
    <text evidence="7">Belongs to the binding-protein-dependent transport system permease family.</text>
</comment>
<feature type="transmembrane region" description="Helical" evidence="7">
    <location>
        <begin position="12"/>
        <end position="33"/>
    </location>
</feature>
<evidence type="ECO:0000256" key="2">
    <source>
        <dbReference type="ARBA" id="ARBA00022448"/>
    </source>
</evidence>
<keyword evidence="6 7" id="KW-0472">Membrane</keyword>
<evidence type="ECO:0000256" key="5">
    <source>
        <dbReference type="ARBA" id="ARBA00022989"/>
    </source>
</evidence>
<dbReference type="SUPFAM" id="SSF161098">
    <property type="entry name" value="MetI-like"/>
    <property type="match status" value="1"/>
</dbReference>
<feature type="domain" description="ABC transmembrane type-1" evidence="8">
    <location>
        <begin position="73"/>
        <end position="263"/>
    </location>
</feature>
<dbReference type="InterPro" id="IPR000515">
    <property type="entry name" value="MetI-like"/>
</dbReference>
<feature type="transmembrane region" description="Helical" evidence="7">
    <location>
        <begin position="110"/>
        <end position="135"/>
    </location>
</feature>
<feature type="transmembrane region" description="Helical" evidence="7">
    <location>
        <begin position="242"/>
        <end position="262"/>
    </location>
</feature>
<dbReference type="AlphaFoldDB" id="A0A3D9V760"/>
<dbReference type="Proteomes" id="UP000256485">
    <property type="component" value="Unassembled WGS sequence"/>
</dbReference>
<keyword evidence="5 7" id="KW-1133">Transmembrane helix</keyword>
<dbReference type="RefSeq" id="WP_115850155.1">
    <property type="nucleotide sequence ID" value="NZ_QTUC01000001.1"/>
</dbReference>
<evidence type="ECO:0000256" key="6">
    <source>
        <dbReference type="ARBA" id="ARBA00023136"/>
    </source>
</evidence>
<evidence type="ECO:0000256" key="3">
    <source>
        <dbReference type="ARBA" id="ARBA00022475"/>
    </source>
</evidence>
<protein>
    <submittedName>
        <fullName evidence="9">Carbohydrate ABC transporter membrane protein 2 (CUT1 family)</fullName>
    </submittedName>
</protein>
<dbReference type="InterPro" id="IPR035906">
    <property type="entry name" value="MetI-like_sf"/>
</dbReference>
<dbReference type="PANTHER" id="PTHR43744:SF12">
    <property type="entry name" value="ABC TRANSPORTER PERMEASE PROTEIN MG189-RELATED"/>
    <property type="match status" value="1"/>
</dbReference>
<dbReference type="OrthoDB" id="61122at2"/>
<evidence type="ECO:0000259" key="8">
    <source>
        <dbReference type="PROSITE" id="PS50928"/>
    </source>
</evidence>
<keyword evidence="2 7" id="KW-0813">Transport</keyword>
<keyword evidence="3" id="KW-1003">Cell membrane</keyword>
<dbReference type="GO" id="GO:0055085">
    <property type="term" value="P:transmembrane transport"/>
    <property type="evidence" value="ECO:0007669"/>
    <property type="project" value="InterPro"/>
</dbReference>
<dbReference type="PROSITE" id="PS50928">
    <property type="entry name" value="ABC_TM1"/>
    <property type="match status" value="1"/>
</dbReference>